<feature type="compositionally biased region" description="Basic and acidic residues" evidence="1">
    <location>
        <begin position="70"/>
        <end position="92"/>
    </location>
</feature>
<evidence type="ECO:0000313" key="2">
    <source>
        <dbReference type="EMBL" id="CAK9198443.1"/>
    </source>
</evidence>
<dbReference type="Proteomes" id="UP001497512">
    <property type="component" value="Chromosome 12"/>
</dbReference>
<name>A0ABP0TKI3_9BRYO</name>
<dbReference type="EMBL" id="OZ019904">
    <property type="protein sequence ID" value="CAK9198443.1"/>
    <property type="molecule type" value="Genomic_DNA"/>
</dbReference>
<proteinExistence type="predicted"/>
<keyword evidence="3" id="KW-1185">Reference proteome</keyword>
<protein>
    <submittedName>
        <fullName evidence="2">Uncharacterized protein</fullName>
    </submittedName>
</protein>
<sequence>MASKEWEASWSSQLRLTSLLMKIEAVHSEHEENKNRSPSIQAPPQAARKKRYTKLNFAILASPGANEDISPGREKDDNSQEGPARDVIRETRSFGSKAARNRLNYA</sequence>
<evidence type="ECO:0000313" key="3">
    <source>
        <dbReference type="Proteomes" id="UP001497512"/>
    </source>
</evidence>
<accession>A0ABP0TKI3</accession>
<gene>
    <name evidence="2" type="ORF">CSSPTR1EN2_LOCUS4439</name>
</gene>
<feature type="region of interest" description="Disordered" evidence="1">
    <location>
        <begin position="62"/>
        <end position="106"/>
    </location>
</feature>
<evidence type="ECO:0000256" key="1">
    <source>
        <dbReference type="SAM" id="MobiDB-lite"/>
    </source>
</evidence>
<reference evidence="2" key="1">
    <citation type="submission" date="2024-02" db="EMBL/GenBank/DDBJ databases">
        <authorList>
            <consortium name="ELIXIR-Norway"/>
            <consortium name="Elixir Norway"/>
        </authorList>
    </citation>
    <scope>NUCLEOTIDE SEQUENCE</scope>
</reference>
<feature type="region of interest" description="Disordered" evidence="1">
    <location>
        <begin position="27"/>
        <end position="48"/>
    </location>
</feature>
<organism evidence="2 3">
    <name type="scientific">Sphagnum troendelagicum</name>
    <dbReference type="NCBI Taxonomy" id="128251"/>
    <lineage>
        <taxon>Eukaryota</taxon>
        <taxon>Viridiplantae</taxon>
        <taxon>Streptophyta</taxon>
        <taxon>Embryophyta</taxon>
        <taxon>Bryophyta</taxon>
        <taxon>Sphagnophytina</taxon>
        <taxon>Sphagnopsida</taxon>
        <taxon>Sphagnales</taxon>
        <taxon>Sphagnaceae</taxon>
        <taxon>Sphagnum</taxon>
    </lineage>
</organism>